<evidence type="ECO:0000313" key="3">
    <source>
        <dbReference type="EMBL" id="OVA11552.1"/>
    </source>
</evidence>
<feature type="domain" description="Glycosyltransferase N-terminal" evidence="2">
    <location>
        <begin position="5"/>
        <end position="239"/>
    </location>
</feature>
<dbReference type="STRING" id="56857.A0A200QMB0"/>
<accession>A0A200QMB0</accession>
<dbReference type="FunFam" id="3.40.50.2000:FF:000238">
    <property type="entry name" value="Glycosyltransferase"/>
    <property type="match status" value="1"/>
</dbReference>
<dbReference type="Gene3D" id="3.40.50.2000">
    <property type="entry name" value="Glycogen Phosphorylase B"/>
    <property type="match status" value="2"/>
</dbReference>
<dbReference type="OrthoDB" id="5835829at2759"/>
<dbReference type="EMBL" id="MVGT01001671">
    <property type="protein sequence ID" value="OVA11552.1"/>
    <property type="molecule type" value="Genomic_DNA"/>
</dbReference>
<evidence type="ECO:0000259" key="2">
    <source>
        <dbReference type="Pfam" id="PF26168"/>
    </source>
</evidence>
<evidence type="ECO:0000313" key="4">
    <source>
        <dbReference type="Proteomes" id="UP000195402"/>
    </source>
</evidence>
<dbReference type="Pfam" id="PF26168">
    <property type="entry name" value="Glyco_transf_N"/>
    <property type="match status" value="1"/>
</dbReference>
<gene>
    <name evidence="3" type="ORF">BVC80_1017g10</name>
</gene>
<dbReference type="AlphaFoldDB" id="A0A200QMB0"/>
<dbReference type="OMA" id="YASQNEC"/>
<keyword evidence="3" id="KW-0808">Transferase</keyword>
<dbReference type="PANTHER" id="PTHR48044">
    <property type="entry name" value="GLYCOSYLTRANSFERASE"/>
    <property type="match status" value="1"/>
</dbReference>
<comment type="caution">
    <text evidence="3">The sequence shown here is derived from an EMBL/GenBank/DDBJ whole genome shotgun (WGS) entry which is preliminary data.</text>
</comment>
<dbReference type="Proteomes" id="UP000195402">
    <property type="component" value="Unassembled WGS sequence"/>
</dbReference>
<dbReference type="GO" id="GO:0008194">
    <property type="term" value="F:UDP-glycosyltransferase activity"/>
    <property type="evidence" value="ECO:0007669"/>
    <property type="project" value="InterPro"/>
</dbReference>
<comment type="similarity">
    <text evidence="1">Belongs to the UDP-glycosyltransferase family.</text>
</comment>
<dbReference type="PANTHER" id="PTHR48044:SF22">
    <property type="entry name" value="GLYCOSYLTRANSFERASE"/>
    <property type="match status" value="1"/>
</dbReference>
<proteinExistence type="inferred from homology"/>
<keyword evidence="4" id="KW-1185">Reference proteome</keyword>
<evidence type="ECO:0000256" key="1">
    <source>
        <dbReference type="ARBA" id="ARBA00009995"/>
    </source>
</evidence>
<organism evidence="3 4">
    <name type="scientific">Macleaya cordata</name>
    <name type="common">Five-seeded plume-poppy</name>
    <name type="synonym">Bocconia cordata</name>
    <dbReference type="NCBI Taxonomy" id="56857"/>
    <lineage>
        <taxon>Eukaryota</taxon>
        <taxon>Viridiplantae</taxon>
        <taxon>Streptophyta</taxon>
        <taxon>Embryophyta</taxon>
        <taxon>Tracheophyta</taxon>
        <taxon>Spermatophyta</taxon>
        <taxon>Magnoliopsida</taxon>
        <taxon>Ranunculales</taxon>
        <taxon>Papaveraceae</taxon>
        <taxon>Papaveroideae</taxon>
        <taxon>Macleaya</taxon>
    </lineage>
</organism>
<name>A0A200QMB0_MACCD</name>
<sequence length="308" mass="34236">MDKAPVAVVVVPLPAQGHLNQLLHLSRLVSAHGIPVHYVGSATHNRQAKNRVHGWNLSSASNIHFHDFPLSFNAPPPDPFASNKFPAQLQPAFDAALNFCEPLAALLHSLSTTSRRVVVIHDSLMLFAAKVASSLPNGEAYFLNTCSALCALFFRWEGLGRPTNTGIESLNEEFTHLSFDGCFTDTFADFINRQLDLMEFDVGELFNTCSPMESKFIDLLGQEAYQENRKQWAIGPLNPVEFDGGSSSFSRHKCLDWLDKQPPNSVIYVAFGTMTSISDEQIREIAIGLEQSEQRFIWVLKEADRGDV</sequence>
<dbReference type="SUPFAM" id="SSF53756">
    <property type="entry name" value="UDP-Glycosyltransferase/glycogen phosphorylase"/>
    <property type="match status" value="1"/>
</dbReference>
<reference evidence="3 4" key="1">
    <citation type="journal article" date="2017" name="Mol. Plant">
        <title>The Genome of Medicinal Plant Macleaya cordata Provides New Insights into Benzylisoquinoline Alkaloids Metabolism.</title>
        <authorList>
            <person name="Liu X."/>
            <person name="Liu Y."/>
            <person name="Huang P."/>
            <person name="Ma Y."/>
            <person name="Qing Z."/>
            <person name="Tang Q."/>
            <person name="Cao H."/>
            <person name="Cheng P."/>
            <person name="Zheng Y."/>
            <person name="Yuan Z."/>
            <person name="Zhou Y."/>
            <person name="Liu J."/>
            <person name="Tang Z."/>
            <person name="Zhuo Y."/>
            <person name="Zhang Y."/>
            <person name="Yu L."/>
            <person name="Huang J."/>
            <person name="Yang P."/>
            <person name="Peng Q."/>
            <person name="Zhang J."/>
            <person name="Jiang W."/>
            <person name="Zhang Z."/>
            <person name="Lin K."/>
            <person name="Ro D.K."/>
            <person name="Chen X."/>
            <person name="Xiong X."/>
            <person name="Shang Y."/>
            <person name="Huang S."/>
            <person name="Zeng J."/>
        </authorList>
    </citation>
    <scope>NUCLEOTIDE SEQUENCE [LARGE SCALE GENOMIC DNA]</scope>
    <source>
        <strain evidence="4">cv. BLH2017</strain>
        <tissue evidence="3">Root</tissue>
    </source>
</reference>
<protein>
    <submittedName>
        <fullName evidence="3">UDP-glucuronosyl/UDP-glucosyltransferase</fullName>
    </submittedName>
</protein>
<dbReference type="InterPro" id="IPR058980">
    <property type="entry name" value="Glyco_transf_N"/>
</dbReference>
<dbReference type="InParanoid" id="A0A200QMB0"/>